<dbReference type="AlphaFoldDB" id="A0A0H4WXR9"/>
<keyword evidence="2" id="KW-0449">Lipoprotein</keyword>
<dbReference type="Pfam" id="PF08308">
    <property type="entry name" value="PEGA"/>
    <property type="match status" value="1"/>
</dbReference>
<dbReference type="EMBL" id="CP012109">
    <property type="protein sequence ID" value="AKQ66408.1"/>
    <property type="molecule type" value="Genomic_DNA"/>
</dbReference>
<name>A0A0H4WXR9_9BACT</name>
<dbReference type="PATRIC" id="fig|1297742.4.peg.3348"/>
<proteinExistence type="predicted"/>
<sequence>MMRKVLLTVVLCGAAACAKRQEPESLIKARELMAEAENPSGNLALLCEPTDAEVYLDGVWQGLCSDFTGAPKGLGVGLGLHQIEVKKQGYWPYTTYYEARGARARLTIRLRATGSSTGTSD</sequence>
<evidence type="ECO:0000313" key="3">
    <source>
        <dbReference type="Proteomes" id="UP000009026"/>
    </source>
</evidence>
<accession>A0A0H4WXR9</accession>
<evidence type="ECO:0000259" key="1">
    <source>
        <dbReference type="Pfam" id="PF08308"/>
    </source>
</evidence>
<gene>
    <name evidence="2" type="ORF">A176_003320</name>
</gene>
<dbReference type="STRING" id="1297742.A176_003320"/>
<dbReference type="Proteomes" id="UP000009026">
    <property type="component" value="Chromosome"/>
</dbReference>
<dbReference type="InterPro" id="IPR013229">
    <property type="entry name" value="PEGA"/>
</dbReference>
<evidence type="ECO:0000313" key="2">
    <source>
        <dbReference type="EMBL" id="AKQ66408.1"/>
    </source>
</evidence>
<keyword evidence="3" id="KW-1185">Reference proteome</keyword>
<dbReference type="KEGG" id="mym:A176_003320"/>
<reference evidence="2 3" key="1">
    <citation type="journal article" date="2016" name="PLoS ONE">
        <title>Complete Genome Sequence and Comparative Genomics of a Novel Myxobacterium Myxococcus hansupus.</title>
        <authorList>
            <person name="Sharma G."/>
            <person name="Narwani T."/>
            <person name="Subramanian S."/>
        </authorList>
    </citation>
    <scope>NUCLEOTIDE SEQUENCE [LARGE SCALE GENOMIC DNA]</scope>
    <source>
        <strain evidence="3">mixupus</strain>
    </source>
</reference>
<organism evidence="2 3">
    <name type="scientific">Pseudomyxococcus hansupus</name>
    <dbReference type="NCBI Taxonomy" id="1297742"/>
    <lineage>
        <taxon>Bacteria</taxon>
        <taxon>Pseudomonadati</taxon>
        <taxon>Myxococcota</taxon>
        <taxon>Myxococcia</taxon>
        <taxon>Myxococcales</taxon>
        <taxon>Cystobacterineae</taxon>
        <taxon>Myxococcaceae</taxon>
        <taxon>Pseudomyxococcus</taxon>
    </lineage>
</organism>
<protein>
    <submittedName>
        <fullName evidence="2">Putative lipoprotein</fullName>
    </submittedName>
</protein>
<dbReference type="PROSITE" id="PS51257">
    <property type="entry name" value="PROKAR_LIPOPROTEIN"/>
    <property type="match status" value="1"/>
</dbReference>
<feature type="domain" description="PEGA" evidence="1">
    <location>
        <begin position="41"/>
        <end position="108"/>
    </location>
</feature>